<dbReference type="EMBL" id="CAAALY010121224">
    <property type="protein sequence ID" value="VEL31332.1"/>
    <property type="molecule type" value="Genomic_DNA"/>
</dbReference>
<proteinExistence type="predicted"/>
<name>A0A448X937_9PLAT</name>
<sequence>MASIVCEQTWSSYQTGTQSICFFAGCSCTSTSLEGNVSTTVAGISSPSGLPLPSPSGCCPISNSLAKNGSSSSACLPSPSFCAPATTSPCILCAARARRLTAGGIIGRAVLGGSGSDLAASTAAGTSLPPSGYQSHSRHSSLESAAAAAALVLSPMPVEYRPTLASTQTALSSVIDATNDGVLAVDGDSLNTSLNCSATPARTTEDSFFSIHEAIAGNYSDPVAGDGIGDTIGELDDCGAGANDTYGSSAGSFAPGLSSVLEFASQGSRPTAVFEEFGSPELSLTFSPVAKDALLPYDRPFYQYGPSELTNIQPAAGW</sequence>
<protein>
    <submittedName>
        <fullName evidence="1">Uncharacterized protein</fullName>
    </submittedName>
</protein>
<accession>A0A448X937</accession>
<evidence type="ECO:0000313" key="2">
    <source>
        <dbReference type="Proteomes" id="UP000784294"/>
    </source>
</evidence>
<dbReference type="Proteomes" id="UP000784294">
    <property type="component" value="Unassembled WGS sequence"/>
</dbReference>
<keyword evidence="2" id="KW-1185">Reference proteome</keyword>
<dbReference type="AlphaFoldDB" id="A0A448X937"/>
<organism evidence="1 2">
    <name type="scientific">Protopolystoma xenopodis</name>
    <dbReference type="NCBI Taxonomy" id="117903"/>
    <lineage>
        <taxon>Eukaryota</taxon>
        <taxon>Metazoa</taxon>
        <taxon>Spiralia</taxon>
        <taxon>Lophotrochozoa</taxon>
        <taxon>Platyhelminthes</taxon>
        <taxon>Monogenea</taxon>
        <taxon>Polyopisthocotylea</taxon>
        <taxon>Polystomatidea</taxon>
        <taxon>Polystomatidae</taxon>
        <taxon>Protopolystoma</taxon>
    </lineage>
</organism>
<reference evidence="1" key="1">
    <citation type="submission" date="2018-11" db="EMBL/GenBank/DDBJ databases">
        <authorList>
            <consortium name="Pathogen Informatics"/>
        </authorList>
    </citation>
    <scope>NUCLEOTIDE SEQUENCE</scope>
</reference>
<comment type="caution">
    <text evidence="1">The sequence shown here is derived from an EMBL/GenBank/DDBJ whole genome shotgun (WGS) entry which is preliminary data.</text>
</comment>
<evidence type="ECO:0000313" key="1">
    <source>
        <dbReference type="EMBL" id="VEL31332.1"/>
    </source>
</evidence>
<gene>
    <name evidence="1" type="ORF">PXEA_LOCUS24772</name>
</gene>
<feature type="non-terminal residue" evidence="1">
    <location>
        <position position="1"/>
    </location>
</feature>